<evidence type="ECO:0000259" key="1">
    <source>
        <dbReference type="PROSITE" id="PS51186"/>
    </source>
</evidence>
<comment type="caution">
    <text evidence="2">The sequence shown here is derived from an EMBL/GenBank/DDBJ whole genome shotgun (WGS) entry which is preliminary data.</text>
</comment>
<accession>A0A645C355</accession>
<dbReference type="CDD" id="cd04301">
    <property type="entry name" value="NAT_SF"/>
    <property type="match status" value="1"/>
</dbReference>
<reference evidence="2" key="1">
    <citation type="submission" date="2019-08" db="EMBL/GenBank/DDBJ databases">
        <authorList>
            <person name="Kucharzyk K."/>
            <person name="Murdoch R.W."/>
            <person name="Higgins S."/>
            <person name="Loffler F."/>
        </authorList>
    </citation>
    <scope>NUCLEOTIDE SEQUENCE</scope>
</reference>
<dbReference type="PANTHER" id="PTHR43415">
    <property type="entry name" value="SPERMIDINE N(1)-ACETYLTRANSFERASE"/>
    <property type="match status" value="1"/>
</dbReference>
<gene>
    <name evidence="2" type="ORF">SDC9_118759</name>
</gene>
<dbReference type="Gene3D" id="3.40.630.30">
    <property type="match status" value="1"/>
</dbReference>
<dbReference type="InterPro" id="IPR016181">
    <property type="entry name" value="Acyl_CoA_acyltransferase"/>
</dbReference>
<evidence type="ECO:0000313" key="2">
    <source>
        <dbReference type="EMBL" id="MPM71788.1"/>
    </source>
</evidence>
<organism evidence="2">
    <name type="scientific">bioreactor metagenome</name>
    <dbReference type="NCBI Taxonomy" id="1076179"/>
    <lineage>
        <taxon>unclassified sequences</taxon>
        <taxon>metagenomes</taxon>
        <taxon>ecological metagenomes</taxon>
    </lineage>
</organism>
<dbReference type="AlphaFoldDB" id="A0A645C355"/>
<proteinExistence type="predicted"/>
<dbReference type="PROSITE" id="PS51186">
    <property type="entry name" value="GNAT"/>
    <property type="match status" value="1"/>
</dbReference>
<name>A0A645C355_9ZZZZ</name>
<dbReference type="Pfam" id="PF13302">
    <property type="entry name" value="Acetyltransf_3"/>
    <property type="match status" value="1"/>
</dbReference>
<dbReference type="EMBL" id="VSSQ01024332">
    <property type="protein sequence ID" value="MPM71788.1"/>
    <property type="molecule type" value="Genomic_DNA"/>
</dbReference>
<dbReference type="PANTHER" id="PTHR43415:SF3">
    <property type="entry name" value="GNAT-FAMILY ACETYLTRANSFERASE"/>
    <property type="match status" value="1"/>
</dbReference>
<protein>
    <recommendedName>
        <fullName evidence="1">N-acetyltransferase domain-containing protein</fullName>
    </recommendedName>
</protein>
<dbReference type="SUPFAM" id="SSF55729">
    <property type="entry name" value="Acyl-CoA N-acyltransferases (Nat)"/>
    <property type="match status" value="1"/>
</dbReference>
<dbReference type="GO" id="GO:0016747">
    <property type="term" value="F:acyltransferase activity, transferring groups other than amino-acyl groups"/>
    <property type="evidence" value="ECO:0007669"/>
    <property type="project" value="InterPro"/>
</dbReference>
<feature type="domain" description="N-acetyltransferase" evidence="1">
    <location>
        <begin position="9"/>
        <end position="177"/>
    </location>
</feature>
<dbReference type="InterPro" id="IPR000182">
    <property type="entry name" value="GNAT_dom"/>
</dbReference>
<sequence>MIYYKDNEIIIRDVLNSDVITLFSWSIDEEINKHDPKPLPKETKSLMKECENYCRRFEDEIMISPIEKRKYKYFIIEDAKGRSIGFVNFFDIDKEKKQGEMGVLIGDKRYWQRGIGYTSVKAVVDYIFNHMDIERIYIETGENNTPAISLFNKLHFKKCGEYLEDEDFKFIVMEKKK</sequence>